<dbReference type="GO" id="GO:0005975">
    <property type="term" value="P:carbohydrate metabolic process"/>
    <property type="evidence" value="ECO:0007669"/>
    <property type="project" value="InterPro"/>
</dbReference>
<dbReference type="InterPro" id="IPR011013">
    <property type="entry name" value="Gal_mutarotase_sf_dom"/>
</dbReference>
<dbReference type="InterPro" id="IPR051850">
    <property type="entry name" value="Polysacch_Lyase_4"/>
</dbReference>
<dbReference type="GO" id="GO:0003824">
    <property type="term" value="F:catalytic activity"/>
    <property type="evidence" value="ECO:0007669"/>
    <property type="project" value="InterPro"/>
</dbReference>
<organism evidence="1 2">
    <name type="scientific">Kalanchoe fedtschenkoi</name>
    <name type="common">Lavender scallops</name>
    <name type="synonym">South American air plant</name>
    <dbReference type="NCBI Taxonomy" id="63787"/>
    <lineage>
        <taxon>Eukaryota</taxon>
        <taxon>Viridiplantae</taxon>
        <taxon>Streptophyta</taxon>
        <taxon>Embryophyta</taxon>
        <taxon>Tracheophyta</taxon>
        <taxon>Spermatophyta</taxon>
        <taxon>Magnoliopsida</taxon>
        <taxon>eudicotyledons</taxon>
        <taxon>Gunneridae</taxon>
        <taxon>Pentapetalae</taxon>
        <taxon>Saxifragales</taxon>
        <taxon>Crassulaceae</taxon>
        <taxon>Kalanchoe</taxon>
    </lineage>
</organism>
<dbReference type="Gene3D" id="2.70.98.10">
    <property type="match status" value="1"/>
</dbReference>
<dbReference type="AlphaFoldDB" id="A0A7N0TNA7"/>
<keyword evidence="2" id="KW-1185">Reference proteome</keyword>
<dbReference type="EnsemblPlants" id="Kaladp0040s0184.1.v1.1">
    <property type="protein sequence ID" value="Kaladp0040s0184.1.v1.1"/>
    <property type="gene ID" value="Kaladp0040s0184.v1.1"/>
</dbReference>
<name>A0A7N0TNA7_KALFE</name>
<dbReference type="OMA" id="FLICHED"/>
<dbReference type="SUPFAM" id="SSF74650">
    <property type="entry name" value="Galactose mutarotase-like"/>
    <property type="match status" value="1"/>
</dbReference>
<reference evidence="1" key="1">
    <citation type="submission" date="2021-01" db="UniProtKB">
        <authorList>
            <consortium name="EnsemblPlants"/>
        </authorList>
    </citation>
    <scope>IDENTIFICATION</scope>
</reference>
<evidence type="ECO:0000313" key="2">
    <source>
        <dbReference type="Proteomes" id="UP000594263"/>
    </source>
</evidence>
<dbReference type="GO" id="GO:0030246">
    <property type="term" value="F:carbohydrate binding"/>
    <property type="evidence" value="ECO:0007669"/>
    <property type="project" value="InterPro"/>
</dbReference>
<proteinExistence type="predicted"/>
<dbReference type="InterPro" id="IPR010325">
    <property type="entry name" value="Rhamnogal_lyase"/>
</dbReference>
<evidence type="ECO:0008006" key="3">
    <source>
        <dbReference type="Google" id="ProtNLM"/>
    </source>
</evidence>
<sequence length="212" mass="24672">MLRNVSGFYTYAIYERLEGWSDLNLDQTRIVFRLNEKKFVYMALSDERQRIMPTARDRETGKPLAYKEAVLLTDPSNPDLREEVDDKYQYSADDKNAWVHGWISFNPGVGFWMITPSHEYETGGPMKQDLTSHVGPITLAMFMSNHYAGKDIQTQFRNGEPWKKVFGPVFMYLNSVEKNPVNYKSQYSVSHLHTFLICHEDKQTSDPKKPTN</sequence>
<dbReference type="InterPro" id="IPR014718">
    <property type="entry name" value="GH-type_carb-bd"/>
</dbReference>
<dbReference type="PANTHER" id="PTHR32018">
    <property type="entry name" value="RHAMNOGALACTURONATE LYASE FAMILY PROTEIN"/>
    <property type="match status" value="1"/>
</dbReference>
<dbReference type="Pfam" id="PF06045">
    <property type="entry name" value="Rhamnogal_lyase"/>
    <property type="match status" value="1"/>
</dbReference>
<dbReference type="Gramene" id="Kaladp0040s0184.1.v1.1">
    <property type="protein sequence ID" value="Kaladp0040s0184.1.v1.1"/>
    <property type="gene ID" value="Kaladp0040s0184.v1.1"/>
</dbReference>
<evidence type="ECO:0000313" key="1">
    <source>
        <dbReference type="EnsemblPlants" id="Kaladp0040s0184.1.v1.1"/>
    </source>
</evidence>
<dbReference type="Proteomes" id="UP000594263">
    <property type="component" value="Unplaced"/>
</dbReference>
<accession>A0A7N0TNA7</accession>
<dbReference type="PANTHER" id="PTHR32018:SF6">
    <property type="entry name" value="RHAMNOGALACTURONAN ENDOLYASE"/>
    <property type="match status" value="1"/>
</dbReference>
<protein>
    <recommendedName>
        <fullName evidence="3">Rhamnogalacturonan lyase domain-containing protein</fullName>
    </recommendedName>
</protein>
<dbReference type="CDD" id="cd10320">
    <property type="entry name" value="RGL4_N"/>
    <property type="match status" value="1"/>
</dbReference>